<feature type="transmembrane region" description="Helical" evidence="13">
    <location>
        <begin position="20"/>
        <end position="43"/>
    </location>
</feature>
<dbReference type="PRINTS" id="PR01534">
    <property type="entry name" value="VOMERONASL1R"/>
</dbReference>
<organism evidence="15 16">
    <name type="scientific">Sus scrofa</name>
    <name type="common">Pig</name>
    <dbReference type="NCBI Taxonomy" id="9823"/>
    <lineage>
        <taxon>Eukaryota</taxon>
        <taxon>Metazoa</taxon>
        <taxon>Chordata</taxon>
        <taxon>Craniata</taxon>
        <taxon>Vertebrata</taxon>
        <taxon>Euteleostomi</taxon>
        <taxon>Mammalia</taxon>
        <taxon>Eutheria</taxon>
        <taxon>Laurasiatheria</taxon>
        <taxon>Artiodactyla</taxon>
        <taxon>Suina</taxon>
        <taxon>Suidae</taxon>
        <taxon>Sus</taxon>
    </lineage>
</organism>
<keyword evidence="11" id="KW-0325">Glycoprotein</keyword>
<feature type="transmembrane region" description="Helical" evidence="13">
    <location>
        <begin position="276"/>
        <end position="297"/>
    </location>
</feature>
<feature type="transmembrane region" description="Helical" evidence="13">
    <location>
        <begin position="93"/>
        <end position="118"/>
    </location>
</feature>
<keyword evidence="5 13" id="KW-0589">Pheromone response</keyword>
<dbReference type="CDD" id="cd13949">
    <property type="entry name" value="7tm_V1R_pheromone"/>
    <property type="match status" value="1"/>
</dbReference>
<keyword evidence="4 13" id="KW-1003">Cell membrane</keyword>
<keyword evidence="9 13" id="KW-0472">Membrane</keyword>
<dbReference type="InterPro" id="IPR004072">
    <property type="entry name" value="Vmron_rcpt_1"/>
</dbReference>
<evidence type="ECO:0000256" key="8">
    <source>
        <dbReference type="ARBA" id="ARBA00023040"/>
    </source>
</evidence>
<comment type="function">
    <text evidence="1">Putative pheromone receptor.</text>
</comment>
<evidence type="ECO:0000256" key="6">
    <source>
        <dbReference type="ARBA" id="ARBA00022692"/>
    </source>
</evidence>
<dbReference type="InterPro" id="IPR017452">
    <property type="entry name" value="GPCR_Rhodpsn_7TM"/>
</dbReference>
<evidence type="ECO:0000256" key="12">
    <source>
        <dbReference type="ARBA" id="ARBA00023224"/>
    </source>
</evidence>
<evidence type="ECO:0000256" key="7">
    <source>
        <dbReference type="ARBA" id="ARBA00022989"/>
    </source>
</evidence>
<evidence type="ECO:0000256" key="4">
    <source>
        <dbReference type="ARBA" id="ARBA00022475"/>
    </source>
</evidence>
<feature type="transmembrane region" description="Helical" evidence="13">
    <location>
        <begin position="245"/>
        <end position="270"/>
    </location>
</feature>
<keyword evidence="7 13" id="KW-1133">Transmembrane helix</keyword>
<protein>
    <recommendedName>
        <fullName evidence="13">Vomeronasal type-1 receptor</fullName>
    </recommendedName>
</protein>
<comment type="similarity">
    <text evidence="3 13">Belongs to the G-protein coupled receptor 1 family.</text>
</comment>
<sequence length="344" mass="39218">MAQHAHSILKMASRNVTIDVIFLTQTVVGILGNFSLLCHYINLYFTGYRSRSTDVILQHLIVANFLTLLSKGVPQTMAAFGWELSPSDFGCKMIFFLHRVGRGVSMGSICLLSVFQVITISPQNSRWAELKAKAPQHIVPSMCLCWMLQMLVNVVFPVNITGKYSDKNITNRRDFGYCSALRYDETRSILLALLLLLPDVSCLGLMLWASGSMVFLLYRHKQQVQHIRRNIISPRSSPESRATRTILLLVSSFIYFYTLSSIFQVILTFFDNPSWFLVNISAIMAAWFPTVSPFLLMSRDSTVHSLYFAWIRNAKSPAIIRSMQIVYLSTMHSFQLFIHLLIHL</sequence>
<dbReference type="GO" id="GO:0007606">
    <property type="term" value="P:sensory perception of chemical stimulus"/>
    <property type="evidence" value="ECO:0007669"/>
    <property type="project" value="UniProtKB-ARBA"/>
</dbReference>
<keyword evidence="6 13" id="KW-0812">Transmembrane</keyword>
<dbReference type="PANTHER" id="PTHR24062">
    <property type="entry name" value="VOMERONASAL TYPE-1 RECEPTOR"/>
    <property type="match status" value="1"/>
</dbReference>
<evidence type="ECO:0000313" key="16">
    <source>
        <dbReference type="Proteomes" id="UP000694570"/>
    </source>
</evidence>
<evidence type="ECO:0000256" key="5">
    <source>
        <dbReference type="ARBA" id="ARBA00022507"/>
    </source>
</evidence>
<proteinExistence type="inferred from homology"/>
<evidence type="ECO:0000256" key="10">
    <source>
        <dbReference type="ARBA" id="ARBA00023170"/>
    </source>
</evidence>
<name>A0A8D0XAN6_PIG</name>
<evidence type="ECO:0000256" key="2">
    <source>
        <dbReference type="ARBA" id="ARBA00004651"/>
    </source>
</evidence>
<dbReference type="GO" id="GO:0016503">
    <property type="term" value="F:pheromone receptor activity"/>
    <property type="evidence" value="ECO:0007669"/>
    <property type="project" value="InterPro"/>
</dbReference>
<keyword evidence="12 13" id="KW-0807">Transducer</keyword>
<dbReference type="GO" id="GO:0005886">
    <property type="term" value="C:plasma membrane"/>
    <property type="evidence" value="ECO:0007669"/>
    <property type="project" value="UniProtKB-SubCell"/>
</dbReference>
<evidence type="ECO:0000313" key="15">
    <source>
        <dbReference type="Ensembl" id="ENSSSCP00030032035.1"/>
    </source>
</evidence>
<evidence type="ECO:0000259" key="14">
    <source>
        <dbReference type="PROSITE" id="PS50262"/>
    </source>
</evidence>
<dbReference type="Gene3D" id="1.20.1070.10">
    <property type="entry name" value="Rhodopsin 7-helix transmembrane proteins"/>
    <property type="match status" value="1"/>
</dbReference>
<feature type="domain" description="G-protein coupled receptors family 1 profile" evidence="14">
    <location>
        <begin position="32"/>
        <end position="296"/>
    </location>
</feature>
<dbReference type="PROSITE" id="PS50262">
    <property type="entry name" value="G_PROTEIN_RECEP_F1_2"/>
    <property type="match status" value="1"/>
</dbReference>
<dbReference type="FunFam" id="1.20.1070.10:FF:000033">
    <property type="entry name" value="Vomeronasal type-1 receptor"/>
    <property type="match status" value="1"/>
</dbReference>
<accession>A0A8D0XAN6</accession>
<evidence type="ECO:0000256" key="3">
    <source>
        <dbReference type="ARBA" id="ARBA00010663"/>
    </source>
</evidence>
<comment type="subcellular location">
    <subcellularLocation>
        <location evidence="2 13">Cell membrane</location>
        <topology evidence="2 13">Multi-pass membrane protein</topology>
    </subcellularLocation>
</comment>
<dbReference type="GO" id="GO:0019236">
    <property type="term" value="P:response to pheromone"/>
    <property type="evidence" value="ECO:0007669"/>
    <property type="project" value="UniProtKB-KW"/>
</dbReference>
<evidence type="ECO:0000256" key="13">
    <source>
        <dbReference type="RuleBase" id="RU364061"/>
    </source>
</evidence>
<feature type="transmembrane region" description="Helical" evidence="13">
    <location>
        <begin position="138"/>
        <end position="156"/>
    </location>
</feature>
<evidence type="ECO:0000256" key="9">
    <source>
        <dbReference type="ARBA" id="ARBA00023136"/>
    </source>
</evidence>
<dbReference type="SUPFAM" id="SSF81321">
    <property type="entry name" value="Family A G protein-coupled receptor-like"/>
    <property type="match status" value="1"/>
</dbReference>
<reference evidence="15" key="1">
    <citation type="submission" date="2025-08" db="UniProtKB">
        <authorList>
            <consortium name="Ensembl"/>
        </authorList>
    </citation>
    <scope>IDENTIFICATION</scope>
</reference>
<feature type="transmembrane region" description="Helical" evidence="13">
    <location>
        <begin position="189"/>
        <end position="218"/>
    </location>
</feature>
<keyword evidence="8 13" id="KW-0297">G-protein coupled receptor</keyword>
<dbReference type="Proteomes" id="UP000694570">
    <property type="component" value="Unplaced"/>
</dbReference>
<evidence type="ECO:0000256" key="11">
    <source>
        <dbReference type="ARBA" id="ARBA00023180"/>
    </source>
</evidence>
<keyword evidence="10 13" id="KW-0675">Receptor</keyword>
<dbReference type="Ensembl" id="ENSSSCT00030070254.1">
    <property type="protein sequence ID" value="ENSSSCP00030032035.1"/>
    <property type="gene ID" value="ENSSSCG00030050403.1"/>
</dbReference>
<dbReference type="AlphaFoldDB" id="A0A8D0XAN6"/>
<dbReference type="Pfam" id="PF03402">
    <property type="entry name" value="V1R"/>
    <property type="match status" value="1"/>
</dbReference>
<evidence type="ECO:0000256" key="1">
    <source>
        <dbReference type="ARBA" id="ARBA00003878"/>
    </source>
</evidence>